<evidence type="ECO:0000259" key="1">
    <source>
        <dbReference type="PROSITE" id="PS50883"/>
    </source>
</evidence>
<sequence length="222" mass="25851">MRNTLYFVTQSVVKIDLEKNLKLCFHELLLREQNTGKFPGQPFFNYIATKNGNQEFFEFVGGELRSLLEADEKRIISINLEIVQLAFEETYYFFNSMKNSSNRVILEITERQYEGQNIETTLQFVRFAKQLGYKILLDDVDNNNGINICSVLAHEVDGIKISHRLINRMNVTELVKILLDFKVDYGQYNLITIVEGISNQNLLEELCNIGINHQQGFYFNDL</sequence>
<dbReference type="EMBL" id="FBSY01000017">
    <property type="protein sequence ID" value="CUW17661.1"/>
    <property type="molecule type" value="Genomic_DNA"/>
</dbReference>
<reference evidence="3" key="2">
    <citation type="submission" date="2021-05" db="EMBL/GenBank/DDBJ databases">
        <title>Pangenome of Leuconostoc gelidum warrants species status for Leuconostoc gelidum subsp. gasicomitatum.</title>
        <authorList>
            <person name="Johansson P."/>
            <person name="Sade E."/>
            <person name="Hultman J."/>
            <person name="Auvinen P."/>
            <person name="Bjorkroth J."/>
        </authorList>
    </citation>
    <scope>NUCLEOTIDE SEQUENCE</scope>
    <source>
        <strain evidence="3">A.21.4</strain>
    </source>
</reference>
<comment type="caution">
    <text evidence="3">The sequence shown here is derived from an EMBL/GenBank/DDBJ whole genome shotgun (WGS) entry which is preliminary data.</text>
</comment>
<evidence type="ECO:0000313" key="5">
    <source>
        <dbReference type="Proteomes" id="UP000752647"/>
    </source>
</evidence>
<feature type="domain" description="EAL" evidence="1">
    <location>
        <begin position="1"/>
        <end position="222"/>
    </location>
</feature>
<dbReference type="InterPro" id="IPR035919">
    <property type="entry name" value="EAL_sf"/>
</dbReference>
<accession>A0A9Q3XT00</accession>
<organism evidence="3 5">
    <name type="scientific">Leuconostoc gasicomitatum</name>
    <dbReference type="NCBI Taxonomy" id="115778"/>
    <lineage>
        <taxon>Bacteria</taxon>
        <taxon>Bacillati</taxon>
        <taxon>Bacillota</taxon>
        <taxon>Bacilli</taxon>
        <taxon>Lactobacillales</taxon>
        <taxon>Lactobacillaceae</taxon>
        <taxon>Leuconostoc</taxon>
        <taxon>Leuconostoc gelidum group</taxon>
    </lineage>
</organism>
<protein>
    <submittedName>
        <fullName evidence="3">EAL domain-containing protein</fullName>
    </submittedName>
</protein>
<evidence type="ECO:0000313" key="4">
    <source>
        <dbReference type="Proteomes" id="UP000199271"/>
    </source>
</evidence>
<dbReference type="Proteomes" id="UP000199271">
    <property type="component" value="Unassembled WGS sequence"/>
</dbReference>
<dbReference type="SUPFAM" id="SSF141868">
    <property type="entry name" value="EAL domain-like"/>
    <property type="match status" value="1"/>
</dbReference>
<dbReference type="InterPro" id="IPR001633">
    <property type="entry name" value="EAL_dom"/>
</dbReference>
<dbReference type="AlphaFoldDB" id="A0A9Q3XT00"/>
<dbReference type="SMART" id="SM00052">
    <property type="entry name" value="EAL"/>
    <property type="match status" value="1"/>
</dbReference>
<dbReference type="Proteomes" id="UP000752647">
    <property type="component" value="Unassembled WGS sequence"/>
</dbReference>
<dbReference type="EMBL" id="JAHBFI010000014">
    <property type="protein sequence ID" value="MBZ5962608.1"/>
    <property type="molecule type" value="Genomic_DNA"/>
</dbReference>
<dbReference type="Pfam" id="PF00563">
    <property type="entry name" value="EAL"/>
    <property type="match status" value="1"/>
</dbReference>
<dbReference type="RefSeq" id="WP_089997760.1">
    <property type="nucleotide sequence ID" value="NZ_CBCPIF010000001.1"/>
</dbReference>
<dbReference type="PROSITE" id="PS50883">
    <property type="entry name" value="EAL"/>
    <property type="match status" value="1"/>
</dbReference>
<proteinExistence type="predicted"/>
<name>A0A9Q3XT00_9LACO</name>
<reference evidence="2 4" key="1">
    <citation type="submission" date="2015-12" db="EMBL/GenBank/DDBJ databases">
        <authorList>
            <person name="Andreevskaya M."/>
        </authorList>
    </citation>
    <scope>NUCLEOTIDE SEQUENCE [LARGE SCALE GENOMIC DNA]</scope>
    <source>
        <strain evidence="2 4">C122c</strain>
    </source>
</reference>
<dbReference type="Gene3D" id="3.20.20.450">
    <property type="entry name" value="EAL domain"/>
    <property type="match status" value="1"/>
</dbReference>
<keyword evidence="4" id="KW-1185">Reference proteome</keyword>
<evidence type="ECO:0000313" key="2">
    <source>
        <dbReference type="EMBL" id="CUW17661.1"/>
    </source>
</evidence>
<evidence type="ECO:0000313" key="3">
    <source>
        <dbReference type="EMBL" id="MBZ5962608.1"/>
    </source>
</evidence>
<gene>
    <name evidence="2" type="ORF">C122C_1658</name>
    <name evidence="3" type="ORF">KIJ12_05540</name>
</gene>